<dbReference type="AlphaFoldDB" id="A0A8B7P4V9"/>
<evidence type="ECO:0000256" key="1">
    <source>
        <dbReference type="ARBA" id="ARBA00023157"/>
    </source>
</evidence>
<feature type="domain" description="CUB" evidence="3">
    <location>
        <begin position="67"/>
        <end position="177"/>
    </location>
</feature>
<dbReference type="SUPFAM" id="SSF49854">
    <property type="entry name" value="Spermadhesin, CUB domain"/>
    <property type="match status" value="1"/>
</dbReference>
<dbReference type="Proteomes" id="UP000694843">
    <property type="component" value="Unplaced"/>
</dbReference>
<dbReference type="PROSITE" id="PS01180">
    <property type="entry name" value="CUB"/>
    <property type="match status" value="1"/>
</dbReference>
<dbReference type="InterPro" id="IPR000859">
    <property type="entry name" value="CUB_dom"/>
</dbReference>
<accession>A0A8B7P4V9</accession>
<dbReference type="InterPro" id="IPR035914">
    <property type="entry name" value="Sperma_CUB_dom_sf"/>
</dbReference>
<evidence type="ECO:0000313" key="5">
    <source>
        <dbReference type="RefSeq" id="XP_018021174.1"/>
    </source>
</evidence>
<sequence>MPETPDIGWFDWMTVSGVYKQKQQITGDSSYKEIYFPSADVTFKYKAFWLFNKRSFSVFFEVYSNDCYKIINLQKGSVGKLTLPGDFGARPFCEWWLRAPKGMKVEVYVEEFSAGNKDCNKAYALINSNGSSYDSSNTRRLCGTETIRNTSVLNEMNVLFNGKYSARPRFTASYKVL</sequence>
<evidence type="ECO:0000313" key="4">
    <source>
        <dbReference type="Proteomes" id="UP000694843"/>
    </source>
</evidence>
<gene>
    <name evidence="5" type="primary">LOC108677467</name>
</gene>
<comment type="caution">
    <text evidence="2">Lacks conserved residue(s) required for the propagation of feature annotation.</text>
</comment>
<dbReference type="RefSeq" id="XP_018021174.1">
    <property type="nucleotide sequence ID" value="XM_018165685.2"/>
</dbReference>
<dbReference type="KEGG" id="hazt:108677467"/>
<reference evidence="5" key="1">
    <citation type="submission" date="2025-08" db="UniProtKB">
        <authorList>
            <consortium name="RefSeq"/>
        </authorList>
    </citation>
    <scope>IDENTIFICATION</scope>
</reference>
<name>A0A8B7P4V9_HYAAZ</name>
<evidence type="ECO:0000256" key="2">
    <source>
        <dbReference type="PROSITE-ProRule" id="PRU00059"/>
    </source>
</evidence>
<keyword evidence="4" id="KW-1185">Reference proteome</keyword>
<evidence type="ECO:0000259" key="3">
    <source>
        <dbReference type="PROSITE" id="PS01180"/>
    </source>
</evidence>
<protein>
    <submittedName>
        <fullName evidence="5">Uncharacterized protein LOC108677467</fullName>
    </submittedName>
</protein>
<dbReference type="Gene3D" id="2.60.120.290">
    <property type="entry name" value="Spermadhesin, CUB domain"/>
    <property type="match status" value="1"/>
</dbReference>
<organism evidence="4 5">
    <name type="scientific">Hyalella azteca</name>
    <name type="common">Amphipod</name>
    <dbReference type="NCBI Taxonomy" id="294128"/>
    <lineage>
        <taxon>Eukaryota</taxon>
        <taxon>Metazoa</taxon>
        <taxon>Ecdysozoa</taxon>
        <taxon>Arthropoda</taxon>
        <taxon>Crustacea</taxon>
        <taxon>Multicrustacea</taxon>
        <taxon>Malacostraca</taxon>
        <taxon>Eumalacostraca</taxon>
        <taxon>Peracarida</taxon>
        <taxon>Amphipoda</taxon>
        <taxon>Senticaudata</taxon>
        <taxon>Talitrida</taxon>
        <taxon>Talitroidea</taxon>
        <taxon>Hyalellidae</taxon>
        <taxon>Hyalella</taxon>
    </lineage>
</organism>
<dbReference type="Pfam" id="PF00431">
    <property type="entry name" value="CUB"/>
    <property type="match status" value="1"/>
</dbReference>
<proteinExistence type="predicted"/>
<keyword evidence="1" id="KW-1015">Disulfide bond</keyword>
<dbReference type="GeneID" id="108677467"/>